<keyword evidence="3" id="KW-1185">Reference proteome</keyword>
<dbReference type="OrthoDB" id="69313at2"/>
<feature type="domain" description="CobQ/CobB/MinD/ParA nucleotide binding" evidence="1">
    <location>
        <begin position="6"/>
        <end position="136"/>
    </location>
</feature>
<dbReference type="eggNOG" id="COG1192">
    <property type="taxonomic scope" value="Bacteria"/>
</dbReference>
<dbReference type="Pfam" id="PF01656">
    <property type="entry name" value="CbiA"/>
    <property type="match status" value="1"/>
</dbReference>
<evidence type="ECO:0000313" key="3">
    <source>
        <dbReference type="Proteomes" id="UP000004169"/>
    </source>
</evidence>
<proteinExistence type="predicted"/>
<name>H8FVW2_MAGML</name>
<evidence type="ECO:0000259" key="1">
    <source>
        <dbReference type="Pfam" id="PF01656"/>
    </source>
</evidence>
<sequence length="244" mass="26987">MQVDFILQGKGGVGKSLIASLLAQYYSVHGLAPICVDTDPVNATFSGYKAFKAEALSIMDGDDINPRAFDQLVERIMAEGDGDESAPVMVVDNGASTFVPLCSYLLQNEVVPLLAEAGHGVRFHTVITGGQALPDTTEGFISLCRNIPDVPVVVWINEYFGRPVRNGKTFEESNAYKTHQGRVHALVTIPAVKPETFGRDMEQMLKRHLTFAEIDASPDTTIMERQRLKMMWRKLDAQMDRARL</sequence>
<dbReference type="Proteomes" id="UP000004169">
    <property type="component" value="Unassembled WGS sequence"/>
</dbReference>
<dbReference type="AlphaFoldDB" id="H8FVW2"/>
<dbReference type="STRING" id="1150626.PHAMO_40061"/>
<dbReference type="SUPFAM" id="SSF52540">
    <property type="entry name" value="P-loop containing nucleoside triphosphate hydrolases"/>
    <property type="match status" value="1"/>
</dbReference>
<evidence type="ECO:0000313" key="2">
    <source>
        <dbReference type="EMBL" id="CCG42500.1"/>
    </source>
</evidence>
<accession>H8FVW2</accession>
<protein>
    <submittedName>
        <fullName evidence="2">Protein traL</fullName>
    </submittedName>
</protein>
<gene>
    <name evidence="2" type="primary">traL</name>
    <name evidence="2" type="ORF">PHAMO_40061</name>
</gene>
<organism evidence="2 3">
    <name type="scientific">Magnetospirillum molischianum DSM 120</name>
    <dbReference type="NCBI Taxonomy" id="1150626"/>
    <lineage>
        <taxon>Bacteria</taxon>
        <taxon>Pseudomonadati</taxon>
        <taxon>Pseudomonadota</taxon>
        <taxon>Alphaproteobacteria</taxon>
        <taxon>Rhodospirillales</taxon>
        <taxon>Rhodospirillaceae</taxon>
        <taxon>Magnetospirillum</taxon>
    </lineage>
</organism>
<dbReference type="InterPro" id="IPR002586">
    <property type="entry name" value="CobQ/CobB/MinD/ParA_Nub-bd_dom"/>
</dbReference>
<dbReference type="Gene3D" id="3.40.50.300">
    <property type="entry name" value="P-loop containing nucleotide triphosphate hydrolases"/>
    <property type="match status" value="1"/>
</dbReference>
<dbReference type="InterPro" id="IPR027417">
    <property type="entry name" value="P-loop_NTPase"/>
</dbReference>
<reference evidence="2 3" key="1">
    <citation type="journal article" date="2012" name="J. Bacteriol.">
        <title>Draft Genome Sequence of the Purple Photosynthetic Bacterium Phaeospirillum molischianum DSM120, a Particularly Versatile Bacterium.</title>
        <authorList>
            <person name="Duquesne K."/>
            <person name="Prima V."/>
            <person name="Ji B."/>
            <person name="Rouy Z."/>
            <person name="Medigue C."/>
            <person name="Talla E."/>
            <person name="Sturgis J.N."/>
        </authorList>
    </citation>
    <scope>NUCLEOTIDE SEQUENCE [LARGE SCALE GENOMIC DNA]</scope>
    <source>
        <strain evidence="3">DSM120</strain>
    </source>
</reference>
<dbReference type="EMBL" id="CAHP01000034">
    <property type="protein sequence ID" value="CCG42500.1"/>
    <property type="molecule type" value="Genomic_DNA"/>
</dbReference>
<comment type="caution">
    <text evidence="2">The sequence shown here is derived from an EMBL/GenBank/DDBJ whole genome shotgun (WGS) entry which is preliminary data.</text>
</comment>
<dbReference type="RefSeq" id="WP_002730201.1">
    <property type="nucleotide sequence ID" value="NZ_CAHP01000034.1"/>
</dbReference>